<protein>
    <submittedName>
        <fullName evidence="1">DUF4390 domain-containing protein</fullName>
    </submittedName>
</protein>
<name>A0A557R1B9_9RHOO</name>
<dbReference type="OrthoDB" id="5298153at2"/>
<accession>A0A557R1B9</accession>
<dbReference type="InterPro" id="IPR025500">
    <property type="entry name" value="DUF4390"/>
</dbReference>
<organism evidence="1 2">
    <name type="scientific">Denitromonas halophila</name>
    <dbReference type="NCBI Taxonomy" id="1629404"/>
    <lineage>
        <taxon>Bacteria</taxon>
        <taxon>Pseudomonadati</taxon>
        <taxon>Pseudomonadota</taxon>
        <taxon>Betaproteobacteria</taxon>
        <taxon>Rhodocyclales</taxon>
        <taxon>Zoogloeaceae</taxon>
        <taxon>Denitromonas</taxon>
    </lineage>
</organism>
<proteinExistence type="predicted"/>
<dbReference type="Proteomes" id="UP000319502">
    <property type="component" value="Unassembled WGS sequence"/>
</dbReference>
<gene>
    <name evidence="1" type="ORF">FHP91_04660</name>
</gene>
<dbReference type="Pfam" id="PF14334">
    <property type="entry name" value="DUF4390"/>
    <property type="match status" value="1"/>
</dbReference>
<comment type="caution">
    <text evidence="1">The sequence shown here is derived from an EMBL/GenBank/DDBJ whole genome shotgun (WGS) entry which is preliminary data.</text>
</comment>
<sequence>MLNTTASTTPCSKRRVDLPLLLRAIGLALCLFVLPAQANEAPRIAYGEIQLESADYVINADIELTLNPRVEDAIRHGIAVYFVLEASIESPRWYWLDKSLVNESLSYRLTYHALTRSFRLAIGNFHQSFDSLDAAVRTMTRVRRWRVAGIDTLEPGQSYKVTLRFRLDTDLLPRPFKVSALGSRDWSIDTEEMSWIFLTAGRAAP</sequence>
<dbReference type="AlphaFoldDB" id="A0A557R1B9"/>
<dbReference type="EMBL" id="VMNK01000003">
    <property type="protein sequence ID" value="TVO58953.1"/>
    <property type="molecule type" value="Genomic_DNA"/>
</dbReference>
<reference evidence="1 2" key="1">
    <citation type="submission" date="2019-07" db="EMBL/GenBank/DDBJ databases">
        <title>The pathways for chlorine oxyanion respiration interact through the shared metabolite chlorate.</title>
        <authorList>
            <person name="Barnum T.P."/>
            <person name="Cheng Y."/>
            <person name="Hill K.A."/>
            <person name="Lucas L.N."/>
            <person name="Carlson H.K."/>
            <person name="Coates J.D."/>
        </authorList>
    </citation>
    <scope>NUCLEOTIDE SEQUENCE [LARGE SCALE GENOMIC DNA]</scope>
    <source>
        <strain evidence="1 2">SFB-3</strain>
    </source>
</reference>
<keyword evidence="2" id="KW-1185">Reference proteome</keyword>
<evidence type="ECO:0000313" key="2">
    <source>
        <dbReference type="Proteomes" id="UP000319502"/>
    </source>
</evidence>
<evidence type="ECO:0000313" key="1">
    <source>
        <dbReference type="EMBL" id="TVO58953.1"/>
    </source>
</evidence>